<feature type="transmembrane region" description="Helical" evidence="1">
    <location>
        <begin position="189"/>
        <end position="208"/>
    </location>
</feature>
<sequence>MQNPLAVLVKSVSQPSYYKDVLTAKLSFSIKYYIFLGLVLTGLGTAAATYKTGPVVEDLLGSMSKELLQNYPKDLTIDITPEGVKTNMPSRFVLKAPQKLKAEWENLLIIDPQGEVGLLAEYKAPVLINNSYVVVADGGTVQTTPLADLPEIYIDYQRVQSLADTFRFGKETAYILTGLAALLQNAFDYFVLQLVYLLIFAFVVYAVFKRVTLSYTKSLQISLHTVTLPLIIGEIMEIVSISAAMPGWFILVHAFITLYTLNRLENTA</sequence>
<feature type="transmembrane region" description="Helical" evidence="1">
    <location>
        <begin position="238"/>
        <end position="261"/>
    </location>
</feature>
<dbReference type="InterPro" id="IPR009574">
    <property type="entry name" value="DUF1189"/>
</dbReference>
<feature type="transmembrane region" description="Helical" evidence="1">
    <location>
        <begin position="32"/>
        <end position="50"/>
    </location>
</feature>
<keyword evidence="1" id="KW-1133">Transmembrane helix</keyword>
<gene>
    <name evidence="2" type="ORF">UW36_C0008G0002</name>
</gene>
<evidence type="ECO:0000313" key="3">
    <source>
        <dbReference type="Proteomes" id="UP000034128"/>
    </source>
</evidence>
<comment type="caution">
    <text evidence="2">The sequence shown here is derived from an EMBL/GenBank/DDBJ whole genome shotgun (WGS) entry which is preliminary data.</text>
</comment>
<name>A0A0G1HD34_UNCKA</name>
<organism evidence="2 3">
    <name type="scientific">candidate division WWE3 bacterium GW2011_GWA2_44_16</name>
    <dbReference type="NCBI Taxonomy" id="1619110"/>
    <lineage>
        <taxon>Bacteria</taxon>
        <taxon>Katanobacteria</taxon>
    </lineage>
</organism>
<keyword evidence="1" id="KW-0472">Membrane</keyword>
<evidence type="ECO:0000256" key="1">
    <source>
        <dbReference type="SAM" id="Phobius"/>
    </source>
</evidence>
<dbReference type="Proteomes" id="UP000034128">
    <property type="component" value="Unassembled WGS sequence"/>
</dbReference>
<protein>
    <recommendedName>
        <fullName evidence="4">DUF1189 domain-containing protein</fullName>
    </recommendedName>
</protein>
<reference evidence="2 3" key="1">
    <citation type="journal article" date="2015" name="Nature">
        <title>rRNA introns, odd ribosomes, and small enigmatic genomes across a large radiation of phyla.</title>
        <authorList>
            <person name="Brown C.T."/>
            <person name="Hug L.A."/>
            <person name="Thomas B.C."/>
            <person name="Sharon I."/>
            <person name="Castelle C.J."/>
            <person name="Singh A."/>
            <person name="Wilkins M.J."/>
            <person name="Williams K.H."/>
            <person name="Banfield J.F."/>
        </authorList>
    </citation>
    <scope>NUCLEOTIDE SEQUENCE [LARGE SCALE GENOMIC DNA]</scope>
</reference>
<dbReference type="EMBL" id="LCIA01000008">
    <property type="protein sequence ID" value="KKT45301.1"/>
    <property type="molecule type" value="Genomic_DNA"/>
</dbReference>
<dbReference type="AlphaFoldDB" id="A0A0G1HD34"/>
<dbReference type="Pfam" id="PF06691">
    <property type="entry name" value="DUF1189"/>
    <property type="match status" value="1"/>
</dbReference>
<evidence type="ECO:0000313" key="2">
    <source>
        <dbReference type="EMBL" id="KKT45301.1"/>
    </source>
</evidence>
<proteinExistence type="predicted"/>
<accession>A0A0G1HD34</accession>
<dbReference type="STRING" id="1619110.UW36_C0008G0002"/>
<keyword evidence="1" id="KW-0812">Transmembrane</keyword>
<evidence type="ECO:0008006" key="4">
    <source>
        <dbReference type="Google" id="ProtNLM"/>
    </source>
</evidence>